<dbReference type="GO" id="GO:0006412">
    <property type="term" value="P:translation"/>
    <property type="evidence" value="ECO:0007669"/>
    <property type="project" value="InterPro"/>
</dbReference>
<proteinExistence type="inferred from homology"/>
<dbReference type="PANTHER" id="PTHR14413:SF16">
    <property type="entry name" value="LARGE RIBOSOMAL SUBUNIT PROTEIN BL17M"/>
    <property type="match status" value="1"/>
</dbReference>
<dbReference type="NCBIfam" id="TIGR00059">
    <property type="entry name" value="L17"/>
    <property type="match status" value="1"/>
</dbReference>
<reference evidence="7 8" key="1">
    <citation type="journal article" date="2017" name="Water Res.">
        <title>Discovery and metagenomic analysis of an anammox bacterial enrichment related to Candidatus "Brocadia caroliniensis" in a full-scale glycerol-fed nitritation-denitritation separate centrate treatment process.</title>
        <authorList>
            <person name="Park H."/>
            <person name="Brotto A.C."/>
            <person name="van Loosdrecht M.C."/>
            <person name="Chandran K."/>
        </authorList>
    </citation>
    <scope>NUCLEOTIDE SEQUENCE [LARGE SCALE GENOMIC DNA]</scope>
    <source>
        <strain evidence="7">26THWARD</strain>
    </source>
</reference>
<dbReference type="GO" id="GO:0022625">
    <property type="term" value="C:cytosolic large ribosomal subunit"/>
    <property type="evidence" value="ECO:0007669"/>
    <property type="project" value="TreeGrafter"/>
</dbReference>
<evidence type="ECO:0000256" key="1">
    <source>
        <dbReference type="ARBA" id="ARBA00008777"/>
    </source>
</evidence>
<dbReference type="PANTHER" id="PTHR14413">
    <property type="entry name" value="RIBOSOMAL PROTEIN L17"/>
    <property type="match status" value="1"/>
</dbReference>
<dbReference type="InterPro" id="IPR047859">
    <property type="entry name" value="Ribosomal_bL17_CS"/>
</dbReference>
<dbReference type="AlphaFoldDB" id="A0A1V4AQK3"/>
<comment type="similarity">
    <text evidence="1 5">Belongs to the bacterial ribosomal protein bL17 family.</text>
</comment>
<comment type="caution">
    <text evidence="7">The sequence shown here is derived from an EMBL/GenBank/DDBJ whole genome shotgun (WGS) entry which is preliminary data.</text>
</comment>
<dbReference type="STRING" id="1004156.AYP45_15150"/>
<dbReference type="InterPro" id="IPR000456">
    <property type="entry name" value="Ribosomal_bL17"/>
</dbReference>
<sequence>MRGRHLSRTAAHRKSLRQNITNSLFTYGRIVTTVEKAKETKSFAEKLITIAKKGLLKKDADRPGYVHCYRQVLAKLRNTDVTRKLFGEGQWRESGGIAQRFASRNGGYTRILKLSGTRLGVLSGSSVGKIPELEYRMEGRDRKLRMLGRRLNDNASRVIFELVSGSTETQAVEQVKPAVTTG</sequence>
<dbReference type="Gene3D" id="3.90.1030.10">
    <property type="entry name" value="Ribosomal protein L17"/>
    <property type="match status" value="1"/>
</dbReference>
<dbReference type="SUPFAM" id="SSF64263">
    <property type="entry name" value="Prokaryotic ribosomal protein L17"/>
    <property type="match status" value="1"/>
</dbReference>
<accession>A0A1V4AQK3</accession>
<dbReference type="PROSITE" id="PS01167">
    <property type="entry name" value="RIBOSOMAL_L17"/>
    <property type="match status" value="1"/>
</dbReference>
<dbReference type="InterPro" id="IPR036373">
    <property type="entry name" value="Ribosomal_bL17_sf"/>
</dbReference>
<organism evidence="7 8">
    <name type="scientific">Candidatus Brocadia carolinensis</name>
    <dbReference type="NCBI Taxonomy" id="1004156"/>
    <lineage>
        <taxon>Bacteria</taxon>
        <taxon>Pseudomonadati</taxon>
        <taxon>Planctomycetota</taxon>
        <taxon>Candidatus Brocadiia</taxon>
        <taxon>Candidatus Brocadiales</taxon>
        <taxon>Candidatus Brocadiaceae</taxon>
        <taxon>Candidatus Brocadia</taxon>
    </lineage>
</organism>
<keyword evidence="2 5" id="KW-0689">Ribosomal protein</keyword>
<evidence type="ECO:0000313" key="8">
    <source>
        <dbReference type="Proteomes" id="UP000189681"/>
    </source>
</evidence>
<evidence type="ECO:0000256" key="3">
    <source>
        <dbReference type="ARBA" id="ARBA00023274"/>
    </source>
</evidence>
<dbReference type="EMBL" id="AYTS01000148">
    <property type="protein sequence ID" value="OOP55387.1"/>
    <property type="molecule type" value="Genomic_DNA"/>
</dbReference>
<dbReference type="GO" id="GO:0003735">
    <property type="term" value="F:structural constituent of ribosome"/>
    <property type="evidence" value="ECO:0007669"/>
    <property type="project" value="InterPro"/>
</dbReference>
<evidence type="ECO:0000256" key="4">
    <source>
        <dbReference type="ARBA" id="ARBA00035494"/>
    </source>
</evidence>
<dbReference type="Pfam" id="PF01196">
    <property type="entry name" value="Ribosomal_L17"/>
    <property type="match status" value="1"/>
</dbReference>
<keyword evidence="3 5" id="KW-0687">Ribonucleoprotein</keyword>
<evidence type="ECO:0000313" key="7">
    <source>
        <dbReference type="EMBL" id="OOP55387.1"/>
    </source>
</evidence>
<protein>
    <recommendedName>
        <fullName evidence="4 6">50S ribosomal protein L17</fullName>
    </recommendedName>
</protein>
<dbReference type="Proteomes" id="UP000189681">
    <property type="component" value="Unassembled WGS sequence"/>
</dbReference>
<gene>
    <name evidence="7" type="ORF">AYP45_15150</name>
</gene>
<evidence type="ECO:0000256" key="5">
    <source>
        <dbReference type="RuleBase" id="RU000660"/>
    </source>
</evidence>
<evidence type="ECO:0000256" key="2">
    <source>
        <dbReference type="ARBA" id="ARBA00022980"/>
    </source>
</evidence>
<evidence type="ECO:0000256" key="6">
    <source>
        <dbReference type="RuleBase" id="RU000661"/>
    </source>
</evidence>
<name>A0A1V4AQK3_9BACT</name>